<keyword evidence="2" id="KW-1185">Reference proteome</keyword>
<organism evidence="1 2">
    <name type="scientific">Entomophthora muscae</name>
    <dbReference type="NCBI Taxonomy" id="34485"/>
    <lineage>
        <taxon>Eukaryota</taxon>
        <taxon>Fungi</taxon>
        <taxon>Fungi incertae sedis</taxon>
        <taxon>Zoopagomycota</taxon>
        <taxon>Entomophthoromycotina</taxon>
        <taxon>Entomophthoromycetes</taxon>
        <taxon>Entomophthorales</taxon>
        <taxon>Entomophthoraceae</taxon>
        <taxon>Entomophthora</taxon>
    </lineage>
</organism>
<reference evidence="1" key="1">
    <citation type="submission" date="2022-04" db="EMBL/GenBank/DDBJ databases">
        <title>Genome of the entomopathogenic fungus Entomophthora muscae.</title>
        <authorList>
            <person name="Elya C."/>
            <person name="Lovett B.R."/>
            <person name="Lee E."/>
            <person name="Macias A.M."/>
            <person name="Hajek A.E."/>
            <person name="De Bivort B.L."/>
            <person name="Kasson M.T."/>
            <person name="De Fine Licht H.H."/>
            <person name="Stajich J.E."/>
        </authorList>
    </citation>
    <scope>NUCLEOTIDE SEQUENCE</scope>
    <source>
        <strain evidence="1">Berkeley</strain>
    </source>
</reference>
<gene>
    <name evidence="1" type="ORF">DSO57_1025434</name>
</gene>
<proteinExistence type="predicted"/>
<evidence type="ECO:0000313" key="1">
    <source>
        <dbReference type="EMBL" id="KAJ9064907.1"/>
    </source>
</evidence>
<comment type="caution">
    <text evidence="1">The sequence shown here is derived from an EMBL/GenBank/DDBJ whole genome shotgun (WGS) entry which is preliminary data.</text>
</comment>
<sequence length="435" mass="48410">MSFTNENNFDIVKEQYQELIQAQATDQGSATTVFPVYTQFNASCEEAEFYVSSDPSMGGFSDSQYGVPQDQAQPVPVPHSGDWATVDPSNQIRSSLESLGQSEQALPNPSPLIPEACQKCQIITNEIIEEIVSPNQNGVSFAKIATWLQFTEAVIKPKFWALLKRGGTKLVKKPKKQANSQIKEVYPLMLALLQQDPYIQLTEVCCLLGLQGIFIASRTAQLWMHGLLVSVLIMINWLSDELYDGSDLPHGPVIGATLTCCLSSILDNVVFISYYELSLQFHDYGILSEKNALKGKKKEVQGKIIGTFLAVSLKETLFYRTTTSYTNGYWYRKFLSDLLTTWSSANSKFQIFLSHQIKCTEVASKKIEADSHKFSIFPAGHADLHLGDVVKIDNSSPLETQAREWDSNPGPGSLWTAGPPTRVFWGSNPCKLRLL</sequence>
<accession>A0ACC2SS15</accession>
<name>A0ACC2SS15_9FUNG</name>
<dbReference type="EMBL" id="QTSX02004403">
    <property type="protein sequence ID" value="KAJ9064907.1"/>
    <property type="molecule type" value="Genomic_DNA"/>
</dbReference>
<protein>
    <submittedName>
        <fullName evidence="1">Uncharacterized protein</fullName>
    </submittedName>
</protein>
<dbReference type="Proteomes" id="UP001165960">
    <property type="component" value="Unassembled WGS sequence"/>
</dbReference>
<evidence type="ECO:0000313" key="2">
    <source>
        <dbReference type="Proteomes" id="UP001165960"/>
    </source>
</evidence>